<reference evidence="2 3" key="1">
    <citation type="journal article" date="2022" name="DNA Res.">
        <title>Genome analysis of five recently described species of the CUG-Ser clade uncovers Candida theae as a new hybrid lineage with pathogenic potential in the Candida parapsilosis species complex.</title>
        <authorList>
            <person name="Mixao V."/>
            <person name="Del Olmo V."/>
            <person name="Hegedusova E."/>
            <person name="Saus E."/>
            <person name="Pryszcz L."/>
            <person name="Cillingova A."/>
            <person name="Nosek J."/>
            <person name="Gabaldon T."/>
        </authorList>
    </citation>
    <scope>NUCLEOTIDE SEQUENCE [LARGE SCALE GENOMIC DNA]</scope>
    <source>
        <strain evidence="2 3">CBS 12239</strain>
    </source>
</reference>
<proteinExistence type="inferred from homology"/>
<comment type="similarity">
    <text evidence="1">Belongs to the amidase family.</text>
</comment>
<protein>
    <submittedName>
        <fullName evidence="2">Uncharacterized protein</fullName>
    </submittedName>
</protein>
<evidence type="ECO:0000313" key="3">
    <source>
        <dbReference type="Proteomes" id="UP001204833"/>
    </source>
</evidence>
<dbReference type="SUPFAM" id="SSF75304">
    <property type="entry name" value="Amidase signature (AS) enzymes"/>
    <property type="match status" value="1"/>
</dbReference>
<dbReference type="AlphaFoldDB" id="A0AAD5BIB0"/>
<comment type="caution">
    <text evidence="2">The sequence shown here is derived from an EMBL/GenBank/DDBJ whole genome shotgun (WGS) entry which is preliminary data.</text>
</comment>
<dbReference type="InterPro" id="IPR036928">
    <property type="entry name" value="AS_sf"/>
</dbReference>
<dbReference type="RefSeq" id="XP_051610639.1">
    <property type="nucleotide sequence ID" value="XM_051755378.1"/>
</dbReference>
<sequence>MDLGKFCEHLADHKYLNESLISEKEFNITVIPPDALALKLSSGKLSAVETVIAFIKKHLVVNNCTEVPASLENEFNAAFAMAGFLDCYYKSTGNTLGPLHGLPISREQLDGVKHASNEYDKYDEFDDDDVLDALGSIPLSIVFHATLAPISRPKTSIEGVRTRCGATRNLAVHSGV</sequence>
<evidence type="ECO:0000313" key="2">
    <source>
        <dbReference type="EMBL" id="KAI5965072.1"/>
    </source>
</evidence>
<accession>A0AAD5BIB0</accession>
<keyword evidence="3" id="KW-1185">Reference proteome</keyword>
<dbReference type="PANTHER" id="PTHR46072">
    <property type="entry name" value="AMIDASE-RELATED-RELATED"/>
    <property type="match status" value="1"/>
</dbReference>
<evidence type="ECO:0000256" key="1">
    <source>
        <dbReference type="ARBA" id="ARBA00009199"/>
    </source>
</evidence>
<gene>
    <name evidence="2" type="ORF">KGF57_000865</name>
</gene>
<dbReference type="GeneID" id="76148924"/>
<organism evidence="2 3">
    <name type="scientific">Candida theae</name>
    <dbReference type="NCBI Taxonomy" id="1198502"/>
    <lineage>
        <taxon>Eukaryota</taxon>
        <taxon>Fungi</taxon>
        <taxon>Dikarya</taxon>
        <taxon>Ascomycota</taxon>
        <taxon>Saccharomycotina</taxon>
        <taxon>Pichiomycetes</taxon>
        <taxon>Debaryomycetaceae</taxon>
        <taxon>Candida/Lodderomyces clade</taxon>
        <taxon>Candida</taxon>
    </lineage>
</organism>
<dbReference type="Gene3D" id="3.90.1300.10">
    <property type="entry name" value="Amidase signature (AS) domain"/>
    <property type="match status" value="1"/>
</dbReference>
<dbReference type="Proteomes" id="UP001204833">
    <property type="component" value="Unassembled WGS sequence"/>
</dbReference>
<name>A0AAD5BIB0_9ASCO</name>
<dbReference type="EMBL" id="JAIHNG010000046">
    <property type="protein sequence ID" value="KAI5965072.1"/>
    <property type="molecule type" value="Genomic_DNA"/>
</dbReference>